<accession>A0ABT8WLI1</accession>
<protein>
    <submittedName>
        <fullName evidence="1">DUF6452 family protein</fullName>
    </submittedName>
</protein>
<dbReference type="RefSeq" id="WP_303301057.1">
    <property type="nucleotide sequence ID" value="NZ_BAABDA010000051.1"/>
</dbReference>
<evidence type="ECO:0000313" key="1">
    <source>
        <dbReference type="EMBL" id="MDO5973915.1"/>
    </source>
</evidence>
<reference evidence="1" key="1">
    <citation type="submission" date="2023-07" db="EMBL/GenBank/DDBJ databases">
        <title>Two novel species in the genus Flavivirga.</title>
        <authorList>
            <person name="Kwon K."/>
        </authorList>
    </citation>
    <scope>NUCLEOTIDE SEQUENCE</scope>
    <source>
        <strain evidence="1">KACC 14158</strain>
    </source>
</reference>
<comment type="caution">
    <text evidence="1">The sequence shown here is derived from an EMBL/GenBank/DDBJ whole genome shotgun (WGS) entry which is preliminary data.</text>
</comment>
<dbReference type="EMBL" id="JAUOEL010000002">
    <property type="protein sequence ID" value="MDO5973915.1"/>
    <property type="molecule type" value="Genomic_DNA"/>
</dbReference>
<evidence type="ECO:0000313" key="2">
    <source>
        <dbReference type="Proteomes" id="UP001176806"/>
    </source>
</evidence>
<keyword evidence="2" id="KW-1185">Reference proteome</keyword>
<dbReference type="PROSITE" id="PS51257">
    <property type="entry name" value="PROKAR_LIPOPROTEIN"/>
    <property type="match status" value="1"/>
</dbReference>
<dbReference type="Proteomes" id="UP001176806">
    <property type="component" value="Unassembled WGS sequence"/>
</dbReference>
<dbReference type="Pfam" id="PF20050">
    <property type="entry name" value="DUF6452"/>
    <property type="match status" value="1"/>
</dbReference>
<proteinExistence type="predicted"/>
<dbReference type="InterPro" id="IPR045607">
    <property type="entry name" value="DUF6452"/>
</dbReference>
<name>A0ABT8WLI1_9FLAO</name>
<gene>
    <name evidence="1" type="ORF">Q4Q40_06940</name>
</gene>
<sequence>MKYLKILVIPLLFIVILMISCERDDICPDSTPTTPRLIISAYNESSPDNTKFIDNLLIFGVGNENSLSVTVEDIDINYDGTGNILDIYLPLKTDDDTTQYILHKDYLYDDNDTPDDTSDDIETSNADTITINYSREQVYVSRACGYKTIFNDVTFTIETDDDNWIKSRISVNNNQPVEDETETHYNIFH</sequence>
<organism evidence="1 2">
    <name type="scientific">Flavivirga jejuensis</name>
    <dbReference type="NCBI Taxonomy" id="870487"/>
    <lineage>
        <taxon>Bacteria</taxon>
        <taxon>Pseudomonadati</taxon>
        <taxon>Bacteroidota</taxon>
        <taxon>Flavobacteriia</taxon>
        <taxon>Flavobacteriales</taxon>
        <taxon>Flavobacteriaceae</taxon>
        <taxon>Flavivirga</taxon>
    </lineage>
</organism>